<feature type="transmembrane region" description="Helical" evidence="6">
    <location>
        <begin position="459"/>
        <end position="480"/>
    </location>
</feature>
<feature type="transmembrane region" description="Helical" evidence="6">
    <location>
        <begin position="108"/>
        <end position="127"/>
    </location>
</feature>
<dbReference type="InterPro" id="IPR020846">
    <property type="entry name" value="MFS_dom"/>
</dbReference>
<dbReference type="FunFam" id="1.20.1250.20:FF:000057">
    <property type="entry name" value="MFS general substrate transporter"/>
    <property type="match status" value="1"/>
</dbReference>
<dbReference type="EMBL" id="JABELV010000119">
    <property type="protein sequence ID" value="KAG7530392.1"/>
    <property type="molecule type" value="Genomic_DNA"/>
</dbReference>
<dbReference type="PANTHER" id="PTHR43791">
    <property type="entry name" value="PERMEASE-RELATED"/>
    <property type="match status" value="1"/>
</dbReference>
<comment type="subcellular location">
    <subcellularLocation>
        <location evidence="1">Membrane</location>
        <topology evidence="1">Multi-pass membrane protein</topology>
    </subcellularLocation>
</comment>
<reference evidence="8" key="1">
    <citation type="submission" date="2020-04" db="EMBL/GenBank/DDBJ databases">
        <title>Analysis of mating type loci in Filobasidium floriforme.</title>
        <authorList>
            <person name="Nowrousian M."/>
        </authorList>
    </citation>
    <scope>NUCLEOTIDE SEQUENCE</scope>
    <source>
        <strain evidence="8">CBS 6242</strain>
    </source>
</reference>
<name>A0A8K0JI68_9TREE</name>
<dbReference type="InterPro" id="IPR011701">
    <property type="entry name" value="MFS"/>
</dbReference>
<proteinExistence type="predicted"/>
<dbReference type="FunFam" id="1.20.1250.20:FF:000013">
    <property type="entry name" value="MFS general substrate transporter"/>
    <property type="match status" value="1"/>
</dbReference>
<feature type="transmembrane region" description="Helical" evidence="6">
    <location>
        <begin position="427"/>
        <end position="447"/>
    </location>
</feature>
<dbReference type="AlphaFoldDB" id="A0A8K0JI68"/>
<feature type="domain" description="Major facilitator superfamily (MFS) profile" evidence="7">
    <location>
        <begin position="68"/>
        <end position="484"/>
    </location>
</feature>
<gene>
    <name evidence="8" type="ORF">FFLO_05055</name>
</gene>
<evidence type="ECO:0000256" key="3">
    <source>
        <dbReference type="ARBA" id="ARBA00022692"/>
    </source>
</evidence>
<evidence type="ECO:0000259" key="7">
    <source>
        <dbReference type="PROSITE" id="PS50850"/>
    </source>
</evidence>
<comment type="caution">
    <text evidence="8">The sequence shown here is derived from an EMBL/GenBank/DDBJ whole genome shotgun (WGS) entry which is preliminary data.</text>
</comment>
<feature type="transmembrane region" description="Helical" evidence="6">
    <location>
        <begin position="396"/>
        <end position="415"/>
    </location>
</feature>
<feature type="transmembrane region" description="Helical" evidence="6">
    <location>
        <begin position="364"/>
        <end position="384"/>
    </location>
</feature>
<feature type="transmembrane region" description="Helical" evidence="6">
    <location>
        <begin position="134"/>
        <end position="154"/>
    </location>
</feature>
<keyword evidence="5 6" id="KW-0472">Membrane</keyword>
<keyword evidence="3 6" id="KW-0812">Transmembrane</keyword>
<dbReference type="Proteomes" id="UP000812966">
    <property type="component" value="Unassembled WGS sequence"/>
</dbReference>
<feature type="transmembrane region" description="Helical" evidence="6">
    <location>
        <begin position="64"/>
        <end position="81"/>
    </location>
</feature>
<dbReference type="PANTHER" id="PTHR43791:SF92">
    <property type="entry name" value="AGL026WP"/>
    <property type="match status" value="1"/>
</dbReference>
<feature type="transmembrane region" description="Helical" evidence="6">
    <location>
        <begin position="194"/>
        <end position="216"/>
    </location>
</feature>
<feature type="transmembrane region" description="Helical" evidence="6">
    <location>
        <begin position="228"/>
        <end position="250"/>
    </location>
</feature>
<dbReference type="SUPFAM" id="SSF103473">
    <property type="entry name" value="MFS general substrate transporter"/>
    <property type="match status" value="1"/>
</dbReference>
<dbReference type="PROSITE" id="PS50850">
    <property type="entry name" value="MFS"/>
    <property type="match status" value="1"/>
</dbReference>
<feature type="transmembrane region" description="Helical" evidence="6">
    <location>
        <begin position="160"/>
        <end position="182"/>
    </location>
</feature>
<organism evidence="8 9">
    <name type="scientific">Filobasidium floriforme</name>
    <dbReference type="NCBI Taxonomy" id="5210"/>
    <lineage>
        <taxon>Eukaryota</taxon>
        <taxon>Fungi</taxon>
        <taxon>Dikarya</taxon>
        <taxon>Basidiomycota</taxon>
        <taxon>Agaricomycotina</taxon>
        <taxon>Tremellomycetes</taxon>
        <taxon>Filobasidiales</taxon>
        <taxon>Filobasidiaceae</taxon>
        <taxon>Filobasidium</taxon>
    </lineage>
</organism>
<accession>A0A8K0JI68</accession>
<dbReference type="InterPro" id="IPR036259">
    <property type="entry name" value="MFS_trans_sf"/>
</dbReference>
<keyword evidence="4 6" id="KW-1133">Transmembrane helix</keyword>
<evidence type="ECO:0000256" key="2">
    <source>
        <dbReference type="ARBA" id="ARBA00022448"/>
    </source>
</evidence>
<keyword evidence="9" id="KW-1185">Reference proteome</keyword>
<evidence type="ECO:0000256" key="4">
    <source>
        <dbReference type="ARBA" id="ARBA00022989"/>
    </source>
</evidence>
<evidence type="ECO:0000256" key="1">
    <source>
        <dbReference type="ARBA" id="ARBA00004141"/>
    </source>
</evidence>
<evidence type="ECO:0000256" key="5">
    <source>
        <dbReference type="ARBA" id="ARBA00023136"/>
    </source>
</evidence>
<keyword evidence="2" id="KW-0813">Transport</keyword>
<feature type="transmembrane region" description="Helical" evidence="6">
    <location>
        <begin position="301"/>
        <end position="320"/>
    </location>
</feature>
<sequence>MSTIQHLSQRDDKKDQEVEMIEDKSGPDLTSLDARDTTPVVETCFEGYTLEETQAMSKKLVRSIDFRVLPILILLFLLNILDRNNIANAKVAGMATDLKFGNLDYNNAVLFLFIGYVGMQIPAGFILAKIPPTFFLTGAVCVWGVVSMCCGFIHTIPQMLALRFLVGVAEAPFFPGALLILSSFYTRKELAVRIAIMYSGNSLSNCFGGLLAAAIISGLQGKGGLAGWRWLFILEGAVTVFVGASIYFVLPSYPSKTKFFTEEQRRLAIWRTTQDANGEPDEGGEKSLIKGAKLVLKDWKIVMLIFQQMFISCSQSFSYFFPSIVKSLGYDSQKTLLLTAPPYLFAFMASVGVAISSSKMEERALHIAIPMLISTIGNALVIALPKSNVAGRYTAMFMLTLGSYCAFNLSFAWLASTIPRPRIKRAAALSLVNGLANASHFFSPYFFPESDAPKYIPGGSALAGFSFMVAVCAITIKYVLKGQNRKMDRLDSEDKPYTGSLEGVPKGYRFMT</sequence>
<dbReference type="GO" id="GO:0016020">
    <property type="term" value="C:membrane"/>
    <property type="evidence" value="ECO:0007669"/>
    <property type="project" value="UniProtKB-SubCell"/>
</dbReference>
<dbReference type="GO" id="GO:0022857">
    <property type="term" value="F:transmembrane transporter activity"/>
    <property type="evidence" value="ECO:0007669"/>
    <property type="project" value="InterPro"/>
</dbReference>
<evidence type="ECO:0000313" key="8">
    <source>
        <dbReference type="EMBL" id="KAG7530392.1"/>
    </source>
</evidence>
<dbReference type="Pfam" id="PF07690">
    <property type="entry name" value="MFS_1"/>
    <property type="match status" value="1"/>
</dbReference>
<evidence type="ECO:0000313" key="9">
    <source>
        <dbReference type="Proteomes" id="UP000812966"/>
    </source>
</evidence>
<evidence type="ECO:0000256" key="6">
    <source>
        <dbReference type="SAM" id="Phobius"/>
    </source>
</evidence>
<feature type="transmembrane region" description="Helical" evidence="6">
    <location>
        <begin position="340"/>
        <end position="357"/>
    </location>
</feature>
<dbReference type="Gene3D" id="1.20.1250.20">
    <property type="entry name" value="MFS general substrate transporter like domains"/>
    <property type="match status" value="2"/>
</dbReference>
<protein>
    <recommendedName>
        <fullName evidence="7">Major facilitator superfamily (MFS) profile domain-containing protein</fullName>
    </recommendedName>
</protein>